<proteinExistence type="predicted"/>
<keyword evidence="1" id="KW-0472">Membrane</keyword>
<protein>
    <submittedName>
        <fullName evidence="2">Uncharacterized protein</fullName>
    </submittedName>
</protein>
<comment type="caution">
    <text evidence="2">The sequence shown here is derived from an EMBL/GenBank/DDBJ whole genome shotgun (WGS) entry which is preliminary data.</text>
</comment>
<dbReference type="EMBL" id="CM031835">
    <property type="protein sequence ID" value="KAG6687417.1"/>
    <property type="molecule type" value="Genomic_DNA"/>
</dbReference>
<evidence type="ECO:0000313" key="3">
    <source>
        <dbReference type="Proteomes" id="UP000811246"/>
    </source>
</evidence>
<keyword evidence="1" id="KW-0812">Transmembrane</keyword>
<name>A0A922DN12_CARIL</name>
<accession>A0A922DN12</accession>
<dbReference type="AlphaFoldDB" id="A0A922DN12"/>
<gene>
    <name evidence="2" type="ORF">I3842_11G070300</name>
</gene>
<evidence type="ECO:0000256" key="1">
    <source>
        <dbReference type="SAM" id="Phobius"/>
    </source>
</evidence>
<organism evidence="2 3">
    <name type="scientific">Carya illinoinensis</name>
    <name type="common">Pecan</name>
    <dbReference type="NCBI Taxonomy" id="32201"/>
    <lineage>
        <taxon>Eukaryota</taxon>
        <taxon>Viridiplantae</taxon>
        <taxon>Streptophyta</taxon>
        <taxon>Embryophyta</taxon>
        <taxon>Tracheophyta</taxon>
        <taxon>Spermatophyta</taxon>
        <taxon>Magnoliopsida</taxon>
        <taxon>eudicotyledons</taxon>
        <taxon>Gunneridae</taxon>
        <taxon>Pentapetalae</taxon>
        <taxon>rosids</taxon>
        <taxon>fabids</taxon>
        <taxon>Fagales</taxon>
        <taxon>Juglandaceae</taxon>
        <taxon>Carya</taxon>
    </lineage>
</organism>
<evidence type="ECO:0000313" key="2">
    <source>
        <dbReference type="EMBL" id="KAG6687417.1"/>
    </source>
</evidence>
<reference evidence="2" key="1">
    <citation type="submission" date="2021-01" db="EMBL/GenBank/DDBJ databases">
        <authorList>
            <person name="Lovell J.T."/>
            <person name="Bentley N."/>
            <person name="Bhattarai G."/>
            <person name="Jenkins J.W."/>
            <person name="Sreedasyam A."/>
            <person name="Alarcon Y."/>
            <person name="Bock C."/>
            <person name="Boston L."/>
            <person name="Carlson J."/>
            <person name="Cervantes K."/>
            <person name="Clermont K."/>
            <person name="Krom N."/>
            <person name="Kubenka K."/>
            <person name="Mamidi S."/>
            <person name="Mattison C."/>
            <person name="Monteros M."/>
            <person name="Pisani C."/>
            <person name="Plott C."/>
            <person name="Rajasekar S."/>
            <person name="Rhein H.S."/>
            <person name="Rohla C."/>
            <person name="Song M."/>
            <person name="Hilaire R.S."/>
            <person name="Shu S."/>
            <person name="Wells L."/>
            <person name="Wang X."/>
            <person name="Webber J."/>
            <person name="Heerema R.J."/>
            <person name="Klein P."/>
            <person name="Conner P."/>
            <person name="Grauke L."/>
            <person name="Grimwood J."/>
            <person name="Schmutz J."/>
            <person name="Randall J.J."/>
        </authorList>
    </citation>
    <scope>NUCLEOTIDE SEQUENCE</scope>
    <source>
        <tissue evidence="2">Leaf</tissue>
    </source>
</reference>
<sequence>MPRTSQPPRCLPTSLRLGRPTSSLMNYFSHTVGFIFVVMGPYHG</sequence>
<dbReference type="Proteomes" id="UP000811246">
    <property type="component" value="Chromosome 11"/>
</dbReference>
<keyword evidence="1" id="KW-1133">Transmembrane helix</keyword>
<feature type="transmembrane region" description="Helical" evidence="1">
    <location>
        <begin position="24"/>
        <end position="42"/>
    </location>
</feature>